<dbReference type="RefSeq" id="YP_010359288.1">
    <property type="nucleotide sequence ID" value="NC_062771.1"/>
</dbReference>
<gene>
    <name evidence="2" type="primary">gp_16486</name>
</gene>
<name>A0AAE7RUP5_9CAUD</name>
<protein>
    <submittedName>
        <fullName evidence="2">Uncharacterized protein</fullName>
    </submittedName>
</protein>
<keyword evidence="1" id="KW-1133">Transmembrane helix</keyword>
<dbReference type="GeneID" id="75691197"/>
<accession>A0AAE7RUP5</accession>
<keyword evidence="1" id="KW-0472">Membrane</keyword>
<proteinExistence type="predicted"/>
<evidence type="ECO:0000256" key="1">
    <source>
        <dbReference type="SAM" id="Phobius"/>
    </source>
</evidence>
<dbReference type="EMBL" id="MZ130481">
    <property type="protein sequence ID" value="QWM89716.1"/>
    <property type="molecule type" value="Genomic_DNA"/>
</dbReference>
<feature type="transmembrane region" description="Helical" evidence="1">
    <location>
        <begin position="7"/>
        <end position="25"/>
    </location>
</feature>
<reference evidence="2 3" key="1">
    <citation type="submission" date="2021-04" db="EMBL/GenBank/DDBJ databases">
        <authorList>
            <person name="Shkoporov A.N."/>
            <person name="Stockdale S.R."/>
            <person name="Guerin E."/>
            <person name="Ross R.P."/>
            <person name="Hill C."/>
        </authorList>
    </citation>
    <scope>NUCLEOTIDE SEQUENCE [LARGE SCALE GENOMIC DNA]</scope>
    <source>
        <strain evidence="3">cr99_1</strain>
    </source>
</reference>
<evidence type="ECO:0000313" key="3">
    <source>
        <dbReference type="Proteomes" id="UP000827427"/>
    </source>
</evidence>
<sequence>MRTNKPLLLLAIILMIPAIILVLKVEPTGDEQITAVVFGILSAIVSYLSRD</sequence>
<dbReference type="Proteomes" id="UP000827427">
    <property type="component" value="Segment"/>
</dbReference>
<evidence type="ECO:0000313" key="2">
    <source>
        <dbReference type="EMBL" id="QWM89716.1"/>
    </source>
</evidence>
<organism evidence="2 3">
    <name type="scientific">uncultured phage cr99_1</name>
    <dbReference type="NCBI Taxonomy" id="2986399"/>
    <lineage>
        <taxon>Viruses</taxon>
        <taxon>Duplodnaviria</taxon>
        <taxon>Heunggongvirae</taxon>
        <taxon>Uroviricota</taxon>
        <taxon>Caudoviricetes</taxon>
        <taxon>Crassvirales</taxon>
        <taxon>Intestiviridae</taxon>
        <taxon>Crudevirinae</taxon>
        <taxon>Carjivirus</taxon>
        <taxon>Carjivirus hominis</taxon>
    </lineage>
</organism>
<dbReference type="KEGG" id="vg:75691197"/>
<feature type="transmembrane region" description="Helical" evidence="1">
    <location>
        <begin position="31"/>
        <end position="49"/>
    </location>
</feature>
<keyword evidence="3" id="KW-1185">Reference proteome</keyword>
<keyword evidence="1" id="KW-0812">Transmembrane</keyword>